<name>A0A2U3KUV3_9FIRM</name>
<organism evidence="1 2">
    <name type="scientific">Candidatus Desulfosporosinus infrequens</name>
    <dbReference type="NCBI Taxonomy" id="2043169"/>
    <lineage>
        <taxon>Bacteria</taxon>
        <taxon>Bacillati</taxon>
        <taxon>Bacillota</taxon>
        <taxon>Clostridia</taxon>
        <taxon>Eubacteriales</taxon>
        <taxon>Desulfitobacteriaceae</taxon>
        <taxon>Desulfosporosinus</taxon>
    </lineage>
</organism>
<dbReference type="EMBL" id="OMOF01000208">
    <property type="protein sequence ID" value="SPF43463.1"/>
    <property type="molecule type" value="Genomic_DNA"/>
</dbReference>
<dbReference type="AlphaFoldDB" id="A0A2U3KUV3"/>
<reference evidence="2" key="1">
    <citation type="submission" date="2018-02" db="EMBL/GenBank/DDBJ databases">
        <authorList>
            <person name="Hausmann B."/>
        </authorList>
    </citation>
    <scope>NUCLEOTIDE SEQUENCE [LARGE SCALE GENOMIC DNA]</scope>
    <source>
        <strain evidence="2">Peat soil MAG SbF1</strain>
    </source>
</reference>
<protein>
    <submittedName>
        <fullName evidence="1">Uncharacterized protein</fullName>
    </submittedName>
</protein>
<proteinExistence type="predicted"/>
<dbReference type="Proteomes" id="UP000238916">
    <property type="component" value="Unassembled WGS sequence"/>
</dbReference>
<accession>A0A2U3KUV3</accession>
<sequence length="42" mass="4846">MCSSIVVRRYGKLITVTHDKPTKYDATYGAGRRRRELLKAYA</sequence>
<gene>
    <name evidence="1" type="ORF">SBF1_2860006</name>
</gene>
<evidence type="ECO:0000313" key="1">
    <source>
        <dbReference type="EMBL" id="SPF43463.1"/>
    </source>
</evidence>
<evidence type="ECO:0000313" key="2">
    <source>
        <dbReference type="Proteomes" id="UP000238916"/>
    </source>
</evidence>